<proteinExistence type="predicted"/>
<keyword evidence="4" id="KW-1185">Reference proteome</keyword>
<feature type="transmembrane region" description="Helical" evidence="2">
    <location>
        <begin position="142"/>
        <end position="165"/>
    </location>
</feature>
<organism evidence="3 4">
    <name type="scientific">Rathayibacter tritici</name>
    <dbReference type="NCBI Taxonomy" id="33888"/>
    <lineage>
        <taxon>Bacteria</taxon>
        <taxon>Bacillati</taxon>
        <taxon>Actinomycetota</taxon>
        <taxon>Actinomycetes</taxon>
        <taxon>Micrococcales</taxon>
        <taxon>Microbacteriaceae</taxon>
        <taxon>Rathayibacter</taxon>
    </lineage>
</organism>
<keyword evidence="2" id="KW-0812">Transmembrane</keyword>
<dbReference type="InterPro" id="IPR046231">
    <property type="entry name" value="DUF6264"/>
</dbReference>
<dbReference type="EMBL" id="CP015515">
    <property type="protein sequence ID" value="AND16948.1"/>
    <property type="molecule type" value="Genomic_DNA"/>
</dbReference>
<dbReference type="STRING" id="33888.A6122_1819"/>
<dbReference type="Pfam" id="PF19779">
    <property type="entry name" value="DUF6264"/>
    <property type="match status" value="1"/>
</dbReference>
<gene>
    <name evidence="3" type="ORF">A6122_1819</name>
</gene>
<evidence type="ECO:0000313" key="4">
    <source>
        <dbReference type="Proteomes" id="UP000077071"/>
    </source>
</evidence>
<dbReference type="RefSeq" id="WP_068254234.1">
    <property type="nucleotide sequence ID" value="NZ_CP015515.1"/>
</dbReference>
<keyword evidence="2" id="KW-0472">Membrane</keyword>
<feature type="transmembrane region" description="Helical" evidence="2">
    <location>
        <begin position="111"/>
        <end position="130"/>
    </location>
</feature>
<protein>
    <submittedName>
        <fullName evidence="3">Uncharacterized protein</fullName>
    </submittedName>
</protein>
<reference evidence="3 4" key="1">
    <citation type="submission" date="2016-05" db="EMBL/GenBank/DDBJ databases">
        <title>Complete genome sequence of Rathayibacter tritici NCPPB 1953.</title>
        <authorList>
            <person name="Park J."/>
            <person name="Lee H.-H."/>
            <person name="Lee S.-W."/>
            <person name="Seo Y.-S."/>
        </authorList>
    </citation>
    <scope>NUCLEOTIDE SEQUENCE [LARGE SCALE GENOMIC DNA]</scope>
    <source>
        <strain evidence="3 4">NCPPB 1953</strain>
    </source>
</reference>
<feature type="transmembrane region" description="Helical" evidence="2">
    <location>
        <begin position="64"/>
        <end position="82"/>
    </location>
</feature>
<sequence length="188" mass="19723">MTNAHDQPGAGRPEPQYGEYAPPGWSWQPPEDAVLVPDPRGSETDPRPATSPSAKAVAHPVDRLLTVVLLALGVFFAVPTLLDPSSFATTLQELYRTQGIGTYASPELARILGVVVALAQSLIVAFAVWISIRRLRAGKRAVLVPILGIAATVLLSLIIAAIAILGDPTFADYVTRMSSGQSGATTGA</sequence>
<evidence type="ECO:0000256" key="2">
    <source>
        <dbReference type="SAM" id="Phobius"/>
    </source>
</evidence>
<dbReference type="AlphaFoldDB" id="A0A160KUI8"/>
<feature type="region of interest" description="Disordered" evidence="1">
    <location>
        <begin position="1"/>
        <end position="54"/>
    </location>
</feature>
<accession>A0A160KUI8</accession>
<evidence type="ECO:0000313" key="3">
    <source>
        <dbReference type="EMBL" id="AND16948.1"/>
    </source>
</evidence>
<name>A0A160KUI8_9MICO</name>
<dbReference type="OrthoDB" id="5125658at2"/>
<dbReference type="KEGG" id="rtn:A6122_1819"/>
<evidence type="ECO:0000256" key="1">
    <source>
        <dbReference type="SAM" id="MobiDB-lite"/>
    </source>
</evidence>
<keyword evidence="2" id="KW-1133">Transmembrane helix</keyword>
<dbReference type="PATRIC" id="fig|33888.3.peg.2017"/>
<dbReference type="Proteomes" id="UP000077071">
    <property type="component" value="Chromosome"/>
</dbReference>